<evidence type="ECO:0000256" key="3">
    <source>
        <dbReference type="ARBA" id="ARBA00022840"/>
    </source>
</evidence>
<sequence length="443" mass="50135">MENLTPKEIVLYLDQYVIGQNNAKKTIAVALRNRYRRMQLPAEIQKDVMPKNILMIGSTGIGKTEIARRLSTMMELPFIKIEASKYTEVGFVGRDVESMVRDLASISLKLVRESQNSKNRDKIEAYIENKIIEKLLPPLPQGVGEQKKEEYEASFLRMQKKFENGDLDHLIIKIEMPSKSIDMSDSGLPPQMIDVQESISKVLGGLNKKAKEKEVTVKEAKIILAQEASEELFDEDKLKELALKKVEESGIIFIDEIDKIAVPSGSQGRQDPSKEGVQRDLLPIVEGSTVQTKLGLVNTDHILFISAGAFHLSKPSDLIPELQGRFPLRVELDSLTEDVLYKILTEPKNSLIKQYKALMEVEGVDLEFTEDALRAIAYYSFLANEKTEDIGARRLHTVMEKILEEISFDADEHKGETIQVDEVLVKDKLDKVVEDEDTTRYIL</sequence>
<dbReference type="NCBIfam" id="TIGR00390">
    <property type="entry name" value="hslU"/>
    <property type="match status" value="1"/>
</dbReference>
<dbReference type="SUPFAM" id="SSF52540">
    <property type="entry name" value="P-loop containing nucleoside triphosphate hydrolases"/>
    <property type="match status" value="1"/>
</dbReference>
<reference evidence="7" key="1">
    <citation type="submission" date="2016-10" db="EMBL/GenBank/DDBJ databases">
        <authorList>
            <person name="de Groot N.N."/>
        </authorList>
    </citation>
    <scope>NUCLEOTIDE SEQUENCE</scope>
</reference>
<dbReference type="NCBIfam" id="NF003544">
    <property type="entry name" value="PRK05201.1"/>
    <property type="match status" value="1"/>
</dbReference>
<name>A0A1W1BFA1_9ZZZZ</name>
<evidence type="ECO:0000256" key="4">
    <source>
        <dbReference type="ARBA" id="ARBA00023186"/>
    </source>
</evidence>
<evidence type="ECO:0000313" key="7">
    <source>
        <dbReference type="EMBL" id="SFV52192.1"/>
    </source>
</evidence>
<dbReference type="GO" id="GO:0005524">
    <property type="term" value="F:ATP binding"/>
    <property type="evidence" value="ECO:0007669"/>
    <property type="project" value="UniProtKB-KW"/>
</dbReference>
<feature type="domain" description="AAA+ ATPase" evidence="5">
    <location>
        <begin position="49"/>
        <end position="332"/>
    </location>
</feature>
<accession>A0A1W1BFA1</accession>
<protein>
    <submittedName>
        <fullName evidence="7">ATP-dependent hsl protease ATP-binding subunit HslU</fullName>
    </submittedName>
</protein>
<dbReference type="GO" id="GO:0016887">
    <property type="term" value="F:ATP hydrolysis activity"/>
    <property type="evidence" value="ECO:0007669"/>
    <property type="project" value="InterPro"/>
</dbReference>
<dbReference type="InterPro" id="IPR027417">
    <property type="entry name" value="P-loop_NTPase"/>
</dbReference>
<dbReference type="Pfam" id="PF07724">
    <property type="entry name" value="AAA_2"/>
    <property type="match status" value="1"/>
</dbReference>
<keyword evidence="7" id="KW-0645">Protease</keyword>
<dbReference type="Gene3D" id="1.10.8.60">
    <property type="match status" value="1"/>
</dbReference>
<keyword evidence="7" id="KW-0378">Hydrolase</keyword>
<dbReference type="InterPro" id="IPR003959">
    <property type="entry name" value="ATPase_AAA_core"/>
</dbReference>
<feature type="domain" description="Clp ATPase C-terminal" evidence="6">
    <location>
        <begin position="335"/>
        <end position="431"/>
    </location>
</feature>
<evidence type="ECO:0000259" key="5">
    <source>
        <dbReference type="SMART" id="SM00382"/>
    </source>
</evidence>
<organism evidence="7">
    <name type="scientific">hydrothermal vent metagenome</name>
    <dbReference type="NCBI Taxonomy" id="652676"/>
    <lineage>
        <taxon>unclassified sequences</taxon>
        <taxon>metagenomes</taxon>
        <taxon>ecological metagenomes</taxon>
    </lineage>
</organism>
<dbReference type="GO" id="GO:0051603">
    <property type="term" value="P:proteolysis involved in protein catabolic process"/>
    <property type="evidence" value="ECO:0007669"/>
    <property type="project" value="TreeGrafter"/>
</dbReference>
<dbReference type="SMART" id="SM01086">
    <property type="entry name" value="ClpB_D2-small"/>
    <property type="match status" value="1"/>
</dbReference>
<dbReference type="InterPro" id="IPR004491">
    <property type="entry name" value="HslU"/>
</dbReference>
<dbReference type="PANTHER" id="PTHR48102">
    <property type="entry name" value="ATP-DEPENDENT CLP PROTEASE ATP-BINDING SUBUNIT CLPX-LIKE, MITOCHONDRIAL-RELATED"/>
    <property type="match status" value="1"/>
</dbReference>
<gene>
    <name evidence="7" type="ORF">MNB_SV-9-1400</name>
</gene>
<keyword evidence="4" id="KW-0143">Chaperone</keyword>
<dbReference type="Gene3D" id="3.40.50.300">
    <property type="entry name" value="P-loop containing nucleotide triphosphate hydrolases"/>
    <property type="match status" value="2"/>
</dbReference>
<evidence type="ECO:0000256" key="2">
    <source>
        <dbReference type="ARBA" id="ARBA00022741"/>
    </source>
</evidence>
<keyword evidence="2" id="KW-0547">Nucleotide-binding</keyword>
<dbReference type="GO" id="GO:0009376">
    <property type="term" value="C:HslUV protease complex"/>
    <property type="evidence" value="ECO:0007669"/>
    <property type="project" value="InterPro"/>
</dbReference>
<proteinExistence type="inferred from homology"/>
<dbReference type="InterPro" id="IPR019489">
    <property type="entry name" value="Clp_ATPase_C"/>
</dbReference>
<comment type="similarity">
    <text evidence="1">Belongs to the ClpX chaperone family. HslU subfamily.</text>
</comment>
<evidence type="ECO:0000256" key="1">
    <source>
        <dbReference type="ARBA" id="ARBA00009771"/>
    </source>
</evidence>
<dbReference type="SMART" id="SM00382">
    <property type="entry name" value="AAA"/>
    <property type="match status" value="1"/>
</dbReference>
<dbReference type="PANTHER" id="PTHR48102:SF3">
    <property type="entry name" value="ATP-DEPENDENT PROTEASE ATPASE SUBUNIT HSLU"/>
    <property type="match status" value="1"/>
</dbReference>
<keyword evidence="3 7" id="KW-0067">ATP-binding</keyword>
<dbReference type="GO" id="GO:0008233">
    <property type="term" value="F:peptidase activity"/>
    <property type="evidence" value="ECO:0007669"/>
    <property type="project" value="UniProtKB-KW"/>
</dbReference>
<dbReference type="EMBL" id="FPHG01000015">
    <property type="protein sequence ID" value="SFV52192.1"/>
    <property type="molecule type" value="Genomic_DNA"/>
</dbReference>
<dbReference type="InterPro" id="IPR003593">
    <property type="entry name" value="AAA+_ATPase"/>
</dbReference>
<evidence type="ECO:0000259" key="6">
    <source>
        <dbReference type="SMART" id="SM01086"/>
    </source>
</evidence>
<dbReference type="AlphaFoldDB" id="A0A1W1BFA1"/>
<dbReference type="InterPro" id="IPR050052">
    <property type="entry name" value="ATP-dep_Clp_protease_ClpX"/>
</dbReference>